<dbReference type="PANTHER" id="PTHR43776:SF7">
    <property type="entry name" value="D,D-DIPEPTIDE TRANSPORT ATP-BINDING PROTEIN DDPF-RELATED"/>
    <property type="match status" value="1"/>
</dbReference>
<dbReference type="GO" id="GO:0015833">
    <property type="term" value="P:peptide transport"/>
    <property type="evidence" value="ECO:0007669"/>
    <property type="project" value="InterPro"/>
</dbReference>
<dbReference type="PROSITE" id="PS00211">
    <property type="entry name" value="ABC_TRANSPORTER_1"/>
    <property type="match status" value="1"/>
</dbReference>
<dbReference type="InterPro" id="IPR017871">
    <property type="entry name" value="ABC_transporter-like_CS"/>
</dbReference>
<evidence type="ECO:0000256" key="4">
    <source>
        <dbReference type="ARBA" id="ARBA00022741"/>
    </source>
</evidence>
<dbReference type="GO" id="GO:0055085">
    <property type="term" value="P:transmembrane transport"/>
    <property type="evidence" value="ECO:0007669"/>
    <property type="project" value="UniProtKB-ARBA"/>
</dbReference>
<comment type="subcellular location">
    <subcellularLocation>
        <location evidence="1">Cell inner membrane</location>
        <topology evidence="1">Peripheral membrane protein</topology>
    </subcellularLocation>
</comment>
<keyword evidence="8" id="KW-1185">Reference proteome</keyword>
<dbReference type="InterPro" id="IPR050319">
    <property type="entry name" value="ABC_transp_ATP-bind"/>
</dbReference>
<dbReference type="EMBL" id="QHHQ01000006">
    <property type="protein sequence ID" value="RAH98861.1"/>
    <property type="molecule type" value="Genomic_DNA"/>
</dbReference>
<dbReference type="InterPro" id="IPR003593">
    <property type="entry name" value="AAA+_ATPase"/>
</dbReference>
<keyword evidence="5" id="KW-0067">ATP-binding</keyword>
<reference evidence="7 8" key="1">
    <citation type="submission" date="2018-05" db="EMBL/GenBank/DDBJ databases">
        <title>Acuticoccus sediminis sp. nov., isolated from deep-sea sediment of Indian Ocean.</title>
        <authorList>
            <person name="Liu X."/>
            <person name="Lai Q."/>
            <person name="Du Y."/>
            <person name="Sun F."/>
            <person name="Zhang X."/>
            <person name="Wang S."/>
            <person name="Shao Z."/>
        </authorList>
    </citation>
    <scope>NUCLEOTIDE SEQUENCE [LARGE SCALE GENOMIC DNA]</scope>
    <source>
        <strain evidence="7 8">PTG4-2</strain>
    </source>
</reference>
<feature type="domain" description="ABC transporter" evidence="6">
    <location>
        <begin position="10"/>
        <end position="255"/>
    </location>
</feature>
<evidence type="ECO:0000256" key="1">
    <source>
        <dbReference type="ARBA" id="ARBA00004417"/>
    </source>
</evidence>
<dbReference type="InterPro" id="IPR027417">
    <property type="entry name" value="P-loop_NTPase"/>
</dbReference>
<dbReference type="Proteomes" id="UP000249590">
    <property type="component" value="Unassembled WGS sequence"/>
</dbReference>
<evidence type="ECO:0000259" key="6">
    <source>
        <dbReference type="PROSITE" id="PS50893"/>
    </source>
</evidence>
<sequence>MYDLVPTRVLEVDDLHTHFSVRRASGFRRDTLRAVNGVSFAIDEGRTLGLVGESGCGKSTLSRTLLGLETPTAGTVKLHGRTIAGLGKGLTKSDRRNMQVVFQDPYASLDPRMSVHDVIAEPLKIHGLYRPERVDALVEAVGLSPEAARRLPKAFSGGQRQRIAIARALALDPALMILDEAVSALDVSIQAQILNLLKALQRRLKLAFLFISHDLSVVRHISDDVAVMYLGRIVEIAPRKALFDAPRHPYTRALLSAAPVPRPRANRTQRIILKGDLPNPTNPPSGCVFRTRCYKATPDCAREVPALDLKAPDHFAACLFPEPAPIPVNRAAAPA</sequence>
<dbReference type="RefSeq" id="WP_111350286.1">
    <property type="nucleotide sequence ID" value="NZ_QHHQ01000006.1"/>
</dbReference>
<dbReference type="CDD" id="cd03257">
    <property type="entry name" value="ABC_NikE_OppD_transporters"/>
    <property type="match status" value="1"/>
</dbReference>
<dbReference type="InterPro" id="IPR013563">
    <property type="entry name" value="Oligopep_ABC_C"/>
</dbReference>
<keyword evidence="4" id="KW-0547">Nucleotide-binding</keyword>
<dbReference type="NCBIfam" id="TIGR01727">
    <property type="entry name" value="oligo_HPY"/>
    <property type="match status" value="1"/>
</dbReference>
<dbReference type="PROSITE" id="PS50893">
    <property type="entry name" value="ABC_TRANSPORTER_2"/>
    <property type="match status" value="1"/>
</dbReference>
<dbReference type="GO" id="GO:0005524">
    <property type="term" value="F:ATP binding"/>
    <property type="evidence" value="ECO:0007669"/>
    <property type="project" value="UniProtKB-KW"/>
</dbReference>
<dbReference type="OrthoDB" id="9802264at2"/>
<dbReference type="InterPro" id="IPR003439">
    <property type="entry name" value="ABC_transporter-like_ATP-bd"/>
</dbReference>
<gene>
    <name evidence="7" type="ORF">DLJ53_24825</name>
</gene>
<evidence type="ECO:0000256" key="5">
    <source>
        <dbReference type="ARBA" id="ARBA00022840"/>
    </source>
</evidence>
<dbReference type="GO" id="GO:0005886">
    <property type="term" value="C:plasma membrane"/>
    <property type="evidence" value="ECO:0007669"/>
    <property type="project" value="UniProtKB-SubCell"/>
</dbReference>
<evidence type="ECO:0000313" key="8">
    <source>
        <dbReference type="Proteomes" id="UP000249590"/>
    </source>
</evidence>
<evidence type="ECO:0000313" key="7">
    <source>
        <dbReference type="EMBL" id="RAH98861.1"/>
    </source>
</evidence>
<dbReference type="SMART" id="SM00382">
    <property type="entry name" value="AAA"/>
    <property type="match status" value="1"/>
</dbReference>
<dbReference type="Pfam" id="PF00005">
    <property type="entry name" value="ABC_tran"/>
    <property type="match status" value="1"/>
</dbReference>
<comment type="similarity">
    <text evidence="2">Belongs to the ABC transporter superfamily.</text>
</comment>
<comment type="caution">
    <text evidence="7">The sequence shown here is derived from an EMBL/GenBank/DDBJ whole genome shotgun (WGS) entry which is preliminary data.</text>
</comment>
<accession>A0A8B2NHA4</accession>
<dbReference type="Gene3D" id="3.40.50.300">
    <property type="entry name" value="P-loop containing nucleotide triphosphate hydrolases"/>
    <property type="match status" value="1"/>
</dbReference>
<dbReference type="FunFam" id="3.40.50.300:FF:000016">
    <property type="entry name" value="Oligopeptide ABC transporter ATP-binding component"/>
    <property type="match status" value="1"/>
</dbReference>
<dbReference type="Pfam" id="PF08352">
    <property type="entry name" value="oligo_HPY"/>
    <property type="match status" value="1"/>
</dbReference>
<dbReference type="GO" id="GO:0016887">
    <property type="term" value="F:ATP hydrolysis activity"/>
    <property type="evidence" value="ECO:0007669"/>
    <property type="project" value="InterPro"/>
</dbReference>
<dbReference type="PANTHER" id="PTHR43776">
    <property type="entry name" value="TRANSPORT ATP-BINDING PROTEIN"/>
    <property type="match status" value="1"/>
</dbReference>
<keyword evidence="3" id="KW-0813">Transport</keyword>
<proteinExistence type="inferred from homology"/>
<dbReference type="SUPFAM" id="SSF52540">
    <property type="entry name" value="P-loop containing nucleoside triphosphate hydrolases"/>
    <property type="match status" value="1"/>
</dbReference>
<protein>
    <submittedName>
        <fullName evidence="7">Peptide ABC transporter substrate-binding protein</fullName>
    </submittedName>
</protein>
<evidence type="ECO:0000256" key="2">
    <source>
        <dbReference type="ARBA" id="ARBA00005417"/>
    </source>
</evidence>
<organism evidence="7 8">
    <name type="scientific">Acuticoccus sediminis</name>
    <dbReference type="NCBI Taxonomy" id="2184697"/>
    <lineage>
        <taxon>Bacteria</taxon>
        <taxon>Pseudomonadati</taxon>
        <taxon>Pseudomonadota</taxon>
        <taxon>Alphaproteobacteria</taxon>
        <taxon>Hyphomicrobiales</taxon>
        <taxon>Amorphaceae</taxon>
        <taxon>Acuticoccus</taxon>
    </lineage>
</organism>
<name>A0A8B2NHA4_9HYPH</name>
<evidence type="ECO:0000256" key="3">
    <source>
        <dbReference type="ARBA" id="ARBA00022448"/>
    </source>
</evidence>
<dbReference type="AlphaFoldDB" id="A0A8B2NHA4"/>